<dbReference type="InterPro" id="IPR021109">
    <property type="entry name" value="Peptidase_aspartic_dom_sf"/>
</dbReference>
<evidence type="ECO:0000313" key="5">
    <source>
        <dbReference type="EMBL" id="SDE88678.1"/>
    </source>
</evidence>
<dbReference type="Proteomes" id="UP000199321">
    <property type="component" value="Unassembled WGS sequence"/>
</dbReference>
<proteinExistence type="predicted"/>
<reference evidence="5 6" key="1">
    <citation type="submission" date="2016-10" db="EMBL/GenBank/DDBJ databases">
        <authorList>
            <person name="de Groot N.N."/>
        </authorList>
    </citation>
    <scope>NUCLEOTIDE SEQUENCE [LARGE SCALE GENOMIC DNA]</scope>
    <source>
        <strain evidence="5 6">DSM 16195</strain>
    </source>
</reference>
<protein>
    <submittedName>
        <fullName evidence="5">PDZ domain-containing protein</fullName>
    </submittedName>
</protein>
<dbReference type="RefSeq" id="WP_093144267.1">
    <property type="nucleotide sequence ID" value="NZ_BMWO01000003.1"/>
</dbReference>
<evidence type="ECO:0000259" key="4">
    <source>
        <dbReference type="PROSITE" id="PS50175"/>
    </source>
</evidence>
<feature type="signal peptide" evidence="2">
    <location>
        <begin position="1"/>
        <end position="26"/>
    </location>
</feature>
<dbReference type="SUPFAM" id="SSF50156">
    <property type="entry name" value="PDZ domain-like"/>
    <property type="match status" value="1"/>
</dbReference>
<feature type="domain" description="Peptidase A2" evidence="4">
    <location>
        <begin position="61"/>
        <end position="97"/>
    </location>
</feature>
<dbReference type="Pfam" id="PF17820">
    <property type="entry name" value="PDZ_6"/>
    <property type="match status" value="1"/>
</dbReference>
<keyword evidence="2" id="KW-0732">Signal</keyword>
<feature type="domain" description="PDZ" evidence="3">
    <location>
        <begin position="383"/>
        <end position="440"/>
    </location>
</feature>
<evidence type="ECO:0000256" key="1">
    <source>
        <dbReference type="ARBA" id="ARBA00022801"/>
    </source>
</evidence>
<name>A0A1G7GKI0_9FLAO</name>
<dbReference type="InterPro" id="IPR001478">
    <property type="entry name" value="PDZ"/>
</dbReference>
<dbReference type="PROSITE" id="PS50175">
    <property type="entry name" value="ASP_PROT_RETROV"/>
    <property type="match status" value="1"/>
</dbReference>
<dbReference type="Gene3D" id="2.30.42.10">
    <property type="match status" value="1"/>
</dbReference>
<accession>A0A1G7GKI0</accession>
<dbReference type="Gene3D" id="2.40.70.10">
    <property type="entry name" value="Acid Proteases"/>
    <property type="match status" value="2"/>
</dbReference>
<keyword evidence="6" id="KW-1185">Reference proteome</keyword>
<keyword evidence="1" id="KW-0378">Hydrolase</keyword>
<dbReference type="PROSITE" id="PS50106">
    <property type="entry name" value="PDZ"/>
    <property type="match status" value="1"/>
</dbReference>
<dbReference type="GO" id="GO:0004190">
    <property type="term" value="F:aspartic-type endopeptidase activity"/>
    <property type="evidence" value="ECO:0007669"/>
    <property type="project" value="InterPro"/>
</dbReference>
<dbReference type="GO" id="GO:0006508">
    <property type="term" value="P:proteolysis"/>
    <property type="evidence" value="ECO:0007669"/>
    <property type="project" value="InterPro"/>
</dbReference>
<dbReference type="SMART" id="SM00228">
    <property type="entry name" value="PDZ"/>
    <property type="match status" value="1"/>
</dbReference>
<dbReference type="InterPro" id="IPR001969">
    <property type="entry name" value="Aspartic_peptidase_AS"/>
</dbReference>
<dbReference type="InterPro" id="IPR036034">
    <property type="entry name" value="PDZ_sf"/>
</dbReference>
<dbReference type="Pfam" id="PF13650">
    <property type="entry name" value="Asp_protease_2"/>
    <property type="match status" value="1"/>
</dbReference>
<organism evidence="5 6">
    <name type="scientific">Ulvibacter litoralis</name>
    <dbReference type="NCBI Taxonomy" id="227084"/>
    <lineage>
        <taxon>Bacteria</taxon>
        <taxon>Pseudomonadati</taxon>
        <taxon>Bacteroidota</taxon>
        <taxon>Flavobacteriia</taxon>
        <taxon>Flavobacteriales</taxon>
        <taxon>Flavobacteriaceae</taxon>
        <taxon>Ulvibacter</taxon>
    </lineage>
</organism>
<evidence type="ECO:0000313" key="6">
    <source>
        <dbReference type="Proteomes" id="UP000199321"/>
    </source>
</evidence>
<dbReference type="EMBL" id="FNBA01000003">
    <property type="protein sequence ID" value="SDE88678.1"/>
    <property type="molecule type" value="Genomic_DNA"/>
</dbReference>
<evidence type="ECO:0000259" key="3">
    <source>
        <dbReference type="PROSITE" id="PS50106"/>
    </source>
</evidence>
<gene>
    <name evidence="5" type="ORF">SAMN05421855_103197</name>
</gene>
<dbReference type="AlphaFoldDB" id="A0A1G7GKI0"/>
<dbReference type="OrthoDB" id="3521766at2"/>
<evidence type="ECO:0000256" key="2">
    <source>
        <dbReference type="SAM" id="SignalP"/>
    </source>
</evidence>
<dbReference type="PROSITE" id="PS00141">
    <property type="entry name" value="ASP_PROTEASE"/>
    <property type="match status" value="1"/>
</dbReference>
<dbReference type="STRING" id="227084.SAMN05421855_103197"/>
<dbReference type="InterPro" id="IPR001995">
    <property type="entry name" value="Peptidase_A2_cat"/>
</dbReference>
<sequence length="453" mass="50687">MKAIYKISLLYIFTAIFFCCTATSFSQEGLVLPTGTHKDKISFELVNNLVIIPVEVNGVPLSFLLDTGVDATILFGITESDTLLINKATPVKMRGLGAGEGVLAFKSAGNKIKVGEASDDDHSVYLIFDTSLNFSTRMGVPIHGILGYEFFKNFIVKTDYVSKKVTFYNPKNYSRKKCNGCEVLNLVFYNNKPYAEISMADYNNVKQSITLLVDSGSSDALWLFDEPESFSSTNESYFKDYLGLGFSGNIFGKRSKLNEVWVGSHHLEDVKVAFPDKQAIEGINFFKDRDGSIGGDILKRFTVWVDYEAKTMTLRKNRNFNEPFYYNMAGLTIEHDGLDVVTERATWQKLTFENSREVGANTPIKIVTDASVYTQIILVPRYIVVEVREGSPAALSGIVAGDEIVQVNGMAVYKTKLYELNTLFSSKVGKKIKLLIRRNNQLLKVKFALEKVL</sequence>
<dbReference type="InterPro" id="IPR041489">
    <property type="entry name" value="PDZ_6"/>
</dbReference>
<feature type="chain" id="PRO_5011758301" evidence="2">
    <location>
        <begin position="27"/>
        <end position="453"/>
    </location>
</feature>
<dbReference type="SUPFAM" id="SSF50630">
    <property type="entry name" value="Acid proteases"/>
    <property type="match status" value="1"/>
</dbReference>